<dbReference type="EMBL" id="CP026952">
    <property type="protein sequence ID" value="AWB93216.1"/>
    <property type="molecule type" value="Genomic_DNA"/>
</dbReference>
<sequence length="73" mass="7905">MATSPRKRRYHASSPFQAGPEVIDEVYEVGARVSHDTYGMGRIVSIQGTTSAQVDFGDGPKHIPLPCSKMTAL</sequence>
<evidence type="ECO:0000313" key="1">
    <source>
        <dbReference type="EMBL" id="AWB93216.1"/>
    </source>
</evidence>
<dbReference type="KEGG" id="aez:C3E78_13945"/>
<name>A0A2S0WPH2_9ACTN</name>
<dbReference type="AlphaFoldDB" id="A0A2S0WPH2"/>
<accession>A0A5F2F193</accession>
<organism evidence="1 2">
    <name type="scientific">Aeromicrobium chenweiae</name>
    <dbReference type="NCBI Taxonomy" id="2079793"/>
    <lineage>
        <taxon>Bacteria</taxon>
        <taxon>Bacillati</taxon>
        <taxon>Actinomycetota</taxon>
        <taxon>Actinomycetes</taxon>
        <taxon>Propionibacteriales</taxon>
        <taxon>Nocardioidaceae</taxon>
        <taxon>Aeromicrobium</taxon>
    </lineage>
</organism>
<dbReference type="OrthoDB" id="4868979at2"/>
<keyword evidence="2" id="KW-1185">Reference proteome</keyword>
<accession>A0A2S0WPH2</accession>
<proteinExistence type="predicted"/>
<gene>
    <name evidence="1" type="ORF">C3E78_13945</name>
</gene>
<evidence type="ECO:0000313" key="2">
    <source>
        <dbReference type="Proteomes" id="UP000244384"/>
    </source>
</evidence>
<protein>
    <submittedName>
        <fullName evidence="1">Uncharacterized protein</fullName>
    </submittedName>
</protein>
<reference evidence="2" key="1">
    <citation type="submission" date="2018-01" db="EMBL/GenBank/DDBJ databases">
        <authorList>
            <person name="Li J."/>
        </authorList>
    </citation>
    <scope>NUCLEOTIDE SEQUENCE [LARGE SCALE GENOMIC DNA]</scope>
    <source>
        <strain evidence="2">592</strain>
    </source>
</reference>
<dbReference type="Proteomes" id="UP000244384">
    <property type="component" value="Chromosome"/>
</dbReference>